<dbReference type="CDD" id="cd06530">
    <property type="entry name" value="S26_SPase_I"/>
    <property type="match status" value="1"/>
</dbReference>
<feature type="transmembrane region" description="Helical" evidence="7">
    <location>
        <begin position="93"/>
        <end position="111"/>
    </location>
</feature>
<dbReference type="EC" id="3.4.21.89" evidence="3 7"/>
<dbReference type="Gene3D" id="2.10.109.10">
    <property type="entry name" value="Umud Fragment, subunit A"/>
    <property type="match status" value="1"/>
</dbReference>
<feature type="active site" evidence="6">
    <location>
        <position position="121"/>
    </location>
</feature>
<dbReference type="STRING" id="857265.WG78_10845"/>
<comment type="subcellular location">
    <subcellularLocation>
        <location evidence="7">Membrane</location>
        <topology evidence="7">Single-pass type II membrane protein</topology>
    </subcellularLocation>
</comment>
<dbReference type="Proteomes" id="UP000037939">
    <property type="component" value="Unassembled WGS sequence"/>
</dbReference>
<keyword evidence="7" id="KW-0812">Transmembrane</keyword>
<evidence type="ECO:0000313" key="10">
    <source>
        <dbReference type="Proteomes" id="UP000037939"/>
    </source>
</evidence>
<dbReference type="GO" id="GO:0004252">
    <property type="term" value="F:serine-type endopeptidase activity"/>
    <property type="evidence" value="ECO:0007669"/>
    <property type="project" value="InterPro"/>
</dbReference>
<gene>
    <name evidence="9" type="primary">lepB_1</name>
    <name evidence="9" type="ORF">WG78_10845</name>
</gene>
<proteinExistence type="inferred from homology"/>
<evidence type="ECO:0000259" key="8">
    <source>
        <dbReference type="Pfam" id="PF10502"/>
    </source>
</evidence>
<organism evidence="9 10">
    <name type="scientific">Amantichitinum ursilacus</name>
    <dbReference type="NCBI Taxonomy" id="857265"/>
    <lineage>
        <taxon>Bacteria</taxon>
        <taxon>Pseudomonadati</taxon>
        <taxon>Pseudomonadota</taxon>
        <taxon>Betaproteobacteria</taxon>
        <taxon>Neisseriales</taxon>
        <taxon>Chitinibacteraceae</taxon>
        <taxon>Amantichitinum</taxon>
    </lineage>
</organism>
<dbReference type="PANTHER" id="PTHR43390">
    <property type="entry name" value="SIGNAL PEPTIDASE I"/>
    <property type="match status" value="1"/>
</dbReference>
<reference evidence="9 10" key="1">
    <citation type="submission" date="2015-07" db="EMBL/GenBank/DDBJ databases">
        <title>Draft genome sequence of the Amantichitinum ursilacus IGB-41, a new chitin-degrading bacterium.</title>
        <authorList>
            <person name="Kirstahler P."/>
            <person name="Guenther M."/>
            <person name="Grumaz C."/>
            <person name="Rupp S."/>
            <person name="Zibek S."/>
            <person name="Sohn K."/>
        </authorList>
    </citation>
    <scope>NUCLEOTIDE SEQUENCE [LARGE SCALE GENOMIC DNA]</scope>
    <source>
        <strain evidence="9 10">IGB-41</strain>
    </source>
</reference>
<dbReference type="Pfam" id="PF10502">
    <property type="entry name" value="Peptidase_S26"/>
    <property type="match status" value="1"/>
</dbReference>
<dbReference type="AlphaFoldDB" id="A0A0N0GNM8"/>
<comment type="caution">
    <text evidence="7">Lacks conserved residue(s) required for the propagation of feature annotation.</text>
</comment>
<evidence type="ECO:0000256" key="1">
    <source>
        <dbReference type="ARBA" id="ARBA00000677"/>
    </source>
</evidence>
<keyword evidence="10" id="KW-1185">Reference proteome</keyword>
<evidence type="ECO:0000256" key="3">
    <source>
        <dbReference type="ARBA" id="ARBA00013208"/>
    </source>
</evidence>
<dbReference type="PANTHER" id="PTHR43390:SF1">
    <property type="entry name" value="CHLOROPLAST PROCESSING PEPTIDASE"/>
    <property type="match status" value="1"/>
</dbReference>
<dbReference type="PRINTS" id="PR00727">
    <property type="entry name" value="LEADERPTASE"/>
</dbReference>
<dbReference type="GO" id="GO:0016020">
    <property type="term" value="C:membrane"/>
    <property type="evidence" value="ECO:0007669"/>
    <property type="project" value="UniProtKB-SubCell"/>
</dbReference>
<dbReference type="NCBIfam" id="TIGR02227">
    <property type="entry name" value="sigpep_I_bact"/>
    <property type="match status" value="1"/>
</dbReference>
<evidence type="ECO:0000256" key="2">
    <source>
        <dbReference type="ARBA" id="ARBA00009370"/>
    </source>
</evidence>
<accession>A0A0N0GNM8</accession>
<evidence type="ECO:0000256" key="7">
    <source>
        <dbReference type="RuleBase" id="RU362042"/>
    </source>
</evidence>
<dbReference type="PROSITE" id="PS00761">
    <property type="entry name" value="SPASE_I_3"/>
    <property type="match status" value="1"/>
</dbReference>
<dbReference type="InterPro" id="IPR019757">
    <property type="entry name" value="Pept_S26A_signal_pept_1_Lys-AS"/>
</dbReference>
<dbReference type="RefSeq" id="WP_053937820.1">
    <property type="nucleotide sequence ID" value="NZ_LAQT01000008.1"/>
</dbReference>
<evidence type="ECO:0000313" key="9">
    <source>
        <dbReference type="EMBL" id="KPC52982.1"/>
    </source>
</evidence>
<keyword evidence="7" id="KW-0472">Membrane</keyword>
<dbReference type="GO" id="GO:0006465">
    <property type="term" value="P:signal peptide processing"/>
    <property type="evidence" value="ECO:0007669"/>
    <property type="project" value="InterPro"/>
</dbReference>
<sequence length="320" mass="36019">MNWYLIGAIVTLLGPVMIALGNKQPRTGTEAPQLVQYGYLFAIVGVFILLVQLFSIPGAMLIFVALTGAVWALDKFKLSKARGDKQPADWVEYGRGFFPVILVVFLLRSFVVEPYQIPSSSMRPGLVVGDFILVNKFSYGLRVPILNNVAVPVGHPEHGDVMVFNYPENPSINFIKRVIGLPGDTVEYRHKQLTINGKAVPTSDAGQLEYVEDGQRLERNNQFRETQGPHTYSTLQAIGNPPYVMLSEVRDFPFRENCRYDDDGFSCKVPDGYFFMMGDNRDHSADSRYWGFVPDKYVVGKAFLVWFNLHDLGRIGTVIH</sequence>
<dbReference type="InterPro" id="IPR000223">
    <property type="entry name" value="Pept_S26A_signal_pept_1"/>
</dbReference>
<dbReference type="InterPro" id="IPR019533">
    <property type="entry name" value="Peptidase_S26"/>
</dbReference>
<keyword evidence="7" id="KW-0645">Protease</keyword>
<evidence type="ECO:0000256" key="6">
    <source>
        <dbReference type="PIRSR" id="PIRSR600223-1"/>
    </source>
</evidence>
<comment type="caution">
    <text evidence="9">The sequence shown here is derived from an EMBL/GenBank/DDBJ whole genome shotgun (WGS) entry which is preliminary data.</text>
</comment>
<dbReference type="PROSITE" id="PS00760">
    <property type="entry name" value="SPASE_I_2"/>
    <property type="match status" value="1"/>
</dbReference>
<protein>
    <recommendedName>
        <fullName evidence="4 7">Signal peptidase I</fullName>
        <ecNumber evidence="3 7">3.4.21.89</ecNumber>
    </recommendedName>
</protein>
<evidence type="ECO:0000256" key="5">
    <source>
        <dbReference type="ARBA" id="ARBA00022801"/>
    </source>
</evidence>
<feature type="domain" description="Peptidase S26" evidence="8">
    <location>
        <begin position="91"/>
        <end position="307"/>
    </location>
</feature>
<dbReference type="PATRIC" id="fig|857265.3.peg.2228"/>
<dbReference type="SUPFAM" id="SSF51306">
    <property type="entry name" value="LexA/Signal peptidase"/>
    <property type="match status" value="1"/>
</dbReference>
<keyword evidence="7" id="KW-1133">Transmembrane helix</keyword>
<dbReference type="InterPro" id="IPR036286">
    <property type="entry name" value="LexA/Signal_pep-like_sf"/>
</dbReference>
<feature type="transmembrane region" description="Helical" evidence="7">
    <location>
        <begin position="39"/>
        <end position="72"/>
    </location>
</feature>
<dbReference type="InterPro" id="IPR019758">
    <property type="entry name" value="Pept_S26A_signal_pept_1_CS"/>
</dbReference>
<comment type="similarity">
    <text evidence="2 7">Belongs to the peptidase S26 family.</text>
</comment>
<evidence type="ECO:0000256" key="4">
    <source>
        <dbReference type="ARBA" id="ARBA00019232"/>
    </source>
</evidence>
<dbReference type="GO" id="GO:0009003">
    <property type="term" value="F:signal peptidase activity"/>
    <property type="evidence" value="ECO:0007669"/>
    <property type="project" value="UniProtKB-EC"/>
</dbReference>
<dbReference type="EMBL" id="LAQT01000008">
    <property type="protein sequence ID" value="KPC52982.1"/>
    <property type="molecule type" value="Genomic_DNA"/>
</dbReference>
<comment type="catalytic activity">
    <reaction evidence="1 7">
        <text>Cleavage of hydrophobic, N-terminal signal or leader sequences from secreted and periplasmic proteins.</text>
        <dbReference type="EC" id="3.4.21.89"/>
    </reaction>
</comment>
<keyword evidence="5 7" id="KW-0378">Hydrolase</keyword>
<dbReference type="OrthoDB" id="9815782at2"/>
<name>A0A0N0GNM8_9NEIS</name>
<feature type="active site" evidence="6">
    <location>
        <position position="176"/>
    </location>
</feature>